<reference evidence="1 2" key="1">
    <citation type="submission" date="2024-10" db="EMBL/GenBank/DDBJ databases">
        <title>The Natural Products Discovery Center: Release of the First 8490 Sequenced Strains for Exploring Actinobacteria Biosynthetic Diversity.</title>
        <authorList>
            <person name="Kalkreuter E."/>
            <person name="Kautsar S.A."/>
            <person name="Yang D."/>
            <person name="Bader C.D."/>
            <person name="Teijaro C.N."/>
            <person name="Fluegel L."/>
            <person name="Davis C.M."/>
            <person name="Simpson J.R."/>
            <person name="Lauterbach L."/>
            <person name="Steele A.D."/>
            <person name="Gui C."/>
            <person name="Meng S."/>
            <person name="Li G."/>
            <person name="Viehrig K."/>
            <person name="Ye F."/>
            <person name="Su P."/>
            <person name="Kiefer A.F."/>
            <person name="Nichols A."/>
            <person name="Cepeda A.J."/>
            <person name="Yan W."/>
            <person name="Fan B."/>
            <person name="Jiang Y."/>
            <person name="Adhikari A."/>
            <person name="Zheng C.-J."/>
            <person name="Schuster L."/>
            <person name="Cowan T.M."/>
            <person name="Smanski M.J."/>
            <person name="Chevrette M.G."/>
            <person name="De Carvalho L.P.S."/>
            <person name="Shen B."/>
        </authorList>
    </citation>
    <scope>NUCLEOTIDE SEQUENCE [LARGE SCALE GENOMIC DNA]</scope>
    <source>
        <strain evidence="1 2">NPDC018013</strain>
    </source>
</reference>
<name>A0ABW7RDL3_9ACTN</name>
<accession>A0ABW7RDL3</accession>
<protein>
    <submittedName>
        <fullName evidence="1">Uncharacterized protein</fullName>
    </submittedName>
</protein>
<dbReference type="Proteomes" id="UP001610990">
    <property type="component" value="Unassembled WGS sequence"/>
</dbReference>
<keyword evidence="2" id="KW-1185">Reference proteome</keyword>
<gene>
    <name evidence="1" type="ORF">ACH4GP_17385</name>
</gene>
<evidence type="ECO:0000313" key="2">
    <source>
        <dbReference type="Proteomes" id="UP001610990"/>
    </source>
</evidence>
<organism evidence="1 2">
    <name type="scientific">Streptomyces celluloflavus</name>
    <dbReference type="NCBI Taxonomy" id="58344"/>
    <lineage>
        <taxon>Bacteria</taxon>
        <taxon>Bacillati</taxon>
        <taxon>Actinomycetota</taxon>
        <taxon>Actinomycetes</taxon>
        <taxon>Kitasatosporales</taxon>
        <taxon>Streptomycetaceae</taxon>
        <taxon>Streptomyces</taxon>
    </lineage>
</organism>
<proteinExistence type="predicted"/>
<comment type="caution">
    <text evidence="1">The sequence shown here is derived from an EMBL/GenBank/DDBJ whole genome shotgun (WGS) entry which is preliminary data.</text>
</comment>
<dbReference type="RefSeq" id="WP_397673161.1">
    <property type="nucleotide sequence ID" value="NZ_JBIRFW010000015.1"/>
</dbReference>
<dbReference type="EMBL" id="JBIRGH010000009">
    <property type="protein sequence ID" value="MFH8586159.1"/>
    <property type="molecule type" value="Genomic_DNA"/>
</dbReference>
<evidence type="ECO:0000313" key="1">
    <source>
        <dbReference type="EMBL" id="MFH8586159.1"/>
    </source>
</evidence>
<sequence>MLDRALQEFRDRGGLASVVEDGAPSMLAEEESGISDLLRAGELRASFQV</sequence>